<dbReference type="InterPro" id="IPR036116">
    <property type="entry name" value="FN3_sf"/>
</dbReference>
<feature type="domain" description="Fibronectin type-III" evidence="2">
    <location>
        <begin position="34"/>
        <end position="131"/>
    </location>
</feature>
<dbReference type="Gene3D" id="2.60.40.10">
    <property type="entry name" value="Immunoglobulins"/>
    <property type="match status" value="1"/>
</dbReference>
<sequence length="133" mass="14601">MKLKIKDVMLALLLLAVPFWGLVSCSDDDGGIMGPVAINSCQCTATTVTPIWTLVPNDNCDGYIITLYLGTRENLGEMVEQLTFDHRTCQYTFTGLTPDTDYVICTQAIPSASSGFSDAQLYWKEFTTLAAEN</sequence>
<dbReference type="PROSITE" id="PS50853">
    <property type="entry name" value="FN3"/>
    <property type="match status" value="1"/>
</dbReference>
<dbReference type="EMBL" id="DWZI01000043">
    <property type="protein sequence ID" value="HJA86258.1"/>
    <property type="molecule type" value="Genomic_DNA"/>
</dbReference>
<keyword evidence="1" id="KW-0732">Signal</keyword>
<dbReference type="Proteomes" id="UP000823862">
    <property type="component" value="Unassembled WGS sequence"/>
</dbReference>
<dbReference type="AlphaFoldDB" id="A0A9D2HY65"/>
<feature type="chain" id="PRO_5038658181" evidence="1">
    <location>
        <begin position="22"/>
        <end position="133"/>
    </location>
</feature>
<dbReference type="SUPFAM" id="SSF49265">
    <property type="entry name" value="Fibronectin type III"/>
    <property type="match status" value="1"/>
</dbReference>
<dbReference type="CDD" id="cd00063">
    <property type="entry name" value="FN3"/>
    <property type="match status" value="1"/>
</dbReference>
<feature type="signal peptide" evidence="1">
    <location>
        <begin position="1"/>
        <end position="21"/>
    </location>
</feature>
<organism evidence="3 4">
    <name type="scientific">Candidatus Bacteroides avicola</name>
    <dbReference type="NCBI Taxonomy" id="2838468"/>
    <lineage>
        <taxon>Bacteria</taxon>
        <taxon>Pseudomonadati</taxon>
        <taxon>Bacteroidota</taxon>
        <taxon>Bacteroidia</taxon>
        <taxon>Bacteroidales</taxon>
        <taxon>Bacteroidaceae</taxon>
        <taxon>Bacteroides</taxon>
    </lineage>
</organism>
<accession>A0A9D2HY65</accession>
<gene>
    <name evidence="3" type="ORF">H9950_08755</name>
</gene>
<evidence type="ECO:0000313" key="4">
    <source>
        <dbReference type="Proteomes" id="UP000823862"/>
    </source>
</evidence>
<evidence type="ECO:0000259" key="2">
    <source>
        <dbReference type="PROSITE" id="PS50853"/>
    </source>
</evidence>
<reference evidence="3" key="1">
    <citation type="journal article" date="2021" name="PeerJ">
        <title>Extensive microbial diversity within the chicken gut microbiome revealed by metagenomics and culture.</title>
        <authorList>
            <person name="Gilroy R."/>
            <person name="Ravi A."/>
            <person name="Getino M."/>
            <person name="Pursley I."/>
            <person name="Horton D.L."/>
            <person name="Alikhan N.F."/>
            <person name="Baker D."/>
            <person name="Gharbi K."/>
            <person name="Hall N."/>
            <person name="Watson M."/>
            <person name="Adriaenssens E.M."/>
            <person name="Foster-Nyarko E."/>
            <person name="Jarju S."/>
            <person name="Secka A."/>
            <person name="Antonio M."/>
            <person name="Oren A."/>
            <person name="Chaudhuri R.R."/>
            <person name="La Ragione R."/>
            <person name="Hildebrand F."/>
            <person name="Pallen M.J."/>
        </authorList>
    </citation>
    <scope>NUCLEOTIDE SEQUENCE</scope>
    <source>
        <strain evidence="3">ChiHjej12B11-9795</strain>
    </source>
</reference>
<dbReference type="InterPro" id="IPR013783">
    <property type="entry name" value="Ig-like_fold"/>
</dbReference>
<proteinExistence type="predicted"/>
<comment type="caution">
    <text evidence="3">The sequence shown here is derived from an EMBL/GenBank/DDBJ whole genome shotgun (WGS) entry which is preliminary data.</text>
</comment>
<dbReference type="PROSITE" id="PS51257">
    <property type="entry name" value="PROKAR_LIPOPROTEIN"/>
    <property type="match status" value="1"/>
</dbReference>
<protein>
    <submittedName>
        <fullName evidence="3">Fibronectin type III domain-containing protein</fullName>
    </submittedName>
</protein>
<evidence type="ECO:0000313" key="3">
    <source>
        <dbReference type="EMBL" id="HJA86258.1"/>
    </source>
</evidence>
<evidence type="ECO:0000256" key="1">
    <source>
        <dbReference type="SAM" id="SignalP"/>
    </source>
</evidence>
<dbReference type="InterPro" id="IPR003961">
    <property type="entry name" value="FN3_dom"/>
</dbReference>
<dbReference type="Pfam" id="PF00041">
    <property type="entry name" value="fn3"/>
    <property type="match status" value="1"/>
</dbReference>
<name>A0A9D2HY65_9BACE</name>
<reference evidence="3" key="2">
    <citation type="submission" date="2021-04" db="EMBL/GenBank/DDBJ databases">
        <authorList>
            <person name="Gilroy R."/>
        </authorList>
    </citation>
    <scope>NUCLEOTIDE SEQUENCE</scope>
    <source>
        <strain evidence="3">ChiHjej12B11-9795</strain>
    </source>
</reference>